<reference evidence="4" key="4">
    <citation type="journal article" date="2008" name="Nucleic Acids Res.">
        <title>The rice annotation project database (RAP-DB): 2008 update.</title>
        <authorList>
            <consortium name="The rice annotation project (RAP)"/>
        </authorList>
    </citation>
    <scope>GENOME REANNOTATION</scope>
    <source>
        <strain evidence="4">cv. Nipponbare</strain>
    </source>
</reference>
<reference evidence="3" key="2">
    <citation type="submission" date="2002-12" db="EMBL/GenBank/DDBJ databases">
        <title>Oryza sativa nipponbare(GA3) genomic DNA, chromosome 2, PAC clone:P0020D05.</title>
        <authorList>
            <person name="Sasaki T."/>
            <person name="Matsumoto T."/>
            <person name="Katayose Y."/>
        </authorList>
    </citation>
    <scope>NUCLEOTIDE SEQUENCE</scope>
</reference>
<organism evidence="3 4">
    <name type="scientific">Oryza sativa subsp. japonica</name>
    <name type="common">Rice</name>
    <dbReference type="NCBI Taxonomy" id="39947"/>
    <lineage>
        <taxon>Eukaryota</taxon>
        <taxon>Viridiplantae</taxon>
        <taxon>Streptophyta</taxon>
        <taxon>Embryophyta</taxon>
        <taxon>Tracheophyta</taxon>
        <taxon>Spermatophyta</taxon>
        <taxon>Magnoliopsida</taxon>
        <taxon>Liliopsida</taxon>
        <taxon>Poales</taxon>
        <taxon>Poaceae</taxon>
        <taxon>BOP clade</taxon>
        <taxon>Oryzoideae</taxon>
        <taxon>Oryzeae</taxon>
        <taxon>Oryzinae</taxon>
        <taxon>Oryza</taxon>
        <taxon>Oryza sativa</taxon>
    </lineage>
</organism>
<dbReference type="EMBL" id="AP006068">
    <property type="protein sequence ID" value="BAD17744.1"/>
    <property type="molecule type" value="Genomic_DNA"/>
</dbReference>
<feature type="compositionally biased region" description="Polar residues" evidence="1">
    <location>
        <begin position="20"/>
        <end position="30"/>
    </location>
</feature>
<reference evidence="2" key="1">
    <citation type="submission" date="2002-03" db="EMBL/GenBank/DDBJ databases">
        <title>Oryza sativa nipponbare(GA3) genomic DNA, chromosome 2, PAC clone:P0020C11.</title>
        <authorList>
            <person name="Sasaki T."/>
            <person name="Matsumoto T."/>
            <person name="Yamamoto K."/>
        </authorList>
    </citation>
    <scope>NUCLEOTIDE SEQUENCE</scope>
</reference>
<feature type="region of interest" description="Disordered" evidence="1">
    <location>
        <begin position="65"/>
        <end position="108"/>
    </location>
</feature>
<evidence type="ECO:0000313" key="3">
    <source>
        <dbReference type="EMBL" id="BAD17744.1"/>
    </source>
</evidence>
<sequence length="151" mass="15819">MAAYSSQPLSLSPWPLQVQTPLYTTPTRSAESGRRETLDSESNLNLILASGSVYHREDECGGGWPWPAATPGMATAAAAADRSSAPGARGNPRTQPSGAPAAGRRDETEQVLVAAAARRGARRTAAARSVGVRVGKGRKMEENVRFACGRG</sequence>
<dbReference type="Proteomes" id="UP000000763">
    <property type="component" value="Chromosome 2"/>
</dbReference>
<accession>A0A0P0VKK5</accession>
<feature type="compositionally biased region" description="Low complexity" evidence="1">
    <location>
        <begin position="1"/>
        <end position="19"/>
    </location>
</feature>
<proteinExistence type="predicted"/>
<dbReference type="EMBL" id="AP004865">
    <property type="protein sequence ID" value="BAD15831.1"/>
    <property type="molecule type" value="Genomic_DNA"/>
</dbReference>
<reference evidence="4" key="3">
    <citation type="journal article" date="2005" name="Nature">
        <title>The map-based sequence of the rice genome.</title>
        <authorList>
            <consortium name="International rice genome sequencing project (IRGSP)"/>
            <person name="Matsumoto T."/>
            <person name="Wu J."/>
            <person name="Kanamori H."/>
            <person name="Katayose Y."/>
            <person name="Fujisawa M."/>
            <person name="Namiki N."/>
            <person name="Mizuno H."/>
            <person name="Yamamoto K."/>
            <person name="Antonio B.A."/>
            <person name="Baba T."/>
            <person name="Sakata K."/>
            <person name="Nagamura Y."/>
            <person name="Aoki H."/>
            <person name="Arikawa K."/>
            <person name="Arita K."/>
            <person name="Bito T."/>
            <person name="Chiden Y."/>
            <person name="Fujitsuka N."/>
            <person name="Fukunaka R."/>
            <person name="Hamada M."/>
            <person name="Harada C."/>
            <person name="Hayashi A."/>
            <person name="Hijishita S."/>
            <person name="Honda M."/>
            <person name="Hosokawa S."/>
            <person name="Ichikawa Y."/>
            <person name="Idonuma A."/>
            <person name="Iijima M."/>
            <person name="Ikeda M."/>
            <person name="Ikeno M."/>
            <person name="Ito K."/>
            <person name="Ito S."/>
            <person name="Ito T."/>
            <person name="Ito Y."/>
            <person name="Ito Y."/>
            <person name="Iwabuchi A."/>
            <person name="Kamiya K."/>
            <person name="Karasawa W."/>
            <person name="Kurita K."/>
            <person name="Katagiri S."/>
            <person name="Kikuta A."/>
            <person name="Kobayashi H."/>
            <person name="Kobayashi N."/>
            <person name="Machita K."/>
            <person name="Maehara T."/>
            <person name="Masukawa M."/>
            <person name="Mizubayashi T."/>
            <person name="Mukai Y."/>
            <person name="Nagasaki H."/>
            <person name="Nagata Y."/>
            <person name="Naito S."/>
            <person name="Nakashima M."/>
            <person name="Nakama Y."/>
            <person name="Nakamichi Y."/>
            <person name="Nakamura M."/>
            <person name="Meguro A."/>
            <person name="Negishi M."/>
            <person name="Ohta I."/>
            <person name="Ohta T."/>
            <person name="Okamoto M."/>
            <person name="Ono N."/>
            <person name="Saji S."/>
            <person name="Sakaguchi M."/>
            <person name="Sakai K."/>
            <person name="Shibata M."/>
            <person name="Shimokawa T."/>
            <person name="Song J."/>
            <person name="Takazaki Y."/>
            <person name="Terasawa K."/>
            <person name="Tsugane M."/>
            <person name="Tsuji K."/>
            <person name="Ueda S."/>
            <person name="Waki K."/>
            <person name="Yamagata H."/>
            <person name="Yamamoto M."/>
            <person name="Yamamoto S."/>
            <person name="Yamane H."/>
            <person name="Yoshiki S."/>
            <person name="Yoshihara R."/>
            <person name="Yukawa K."/>
            <person name="Zhong H."/>
            <person name="Yano M."/>
            <person name="Yuan Q."/>
            <person name="Ouyang S."/>
            <person name="Liu J."/>
            <person name="Jones K.M."/>
            <person name="Gansberger K."/>
            <person name="Moffat K."/>
            <person name="Hill J."/>
            <person name="Bera J."/>
            <person name="Fadrosh D."/>
            <person name="Jin S."/>
            <person name="Johri S."/>
            <person name="Kim M."/>
            <person name="Overton L."/>
            <person name="Reardon M."/>
            <person name="Tsitrin T."/>
            <person name="Vuong H."/>
            <person name="Weaver B."/>
            <person name="Ciecko A."/>
            <person name="Tallon L."/>
            <person name="Jackson J."/>
            <person name="Pai G."/>
            <person name="Aken S.V."/>
            <person name="Utterback T."/>
            <person name="Reidmuller S."/>
            <person name="Feldblyum T."/>
            <person name="Hsiao J."/>
            <person name="Zismann V."/>
            <person name="Iobst S."/>
            <person name="de Vazeille A.R."/>
            <person name="Buell C.R."/>
            <person name="Ying K."/>
            <person name="Li Y."/>
            <person name="Lu T."/>
            <person name="Huang Y."/>
            <person name="Zhao Q."/>
            <person name="Feng Q."/>
            <person name="Zhang L."/>
            <person name="Zhu J."/>
            <person name="Weng Q."/>
            <person name="Mu J."/>
            <person name="Lu Y."/>
            <person name="Fan D."/>
            <person name="Liu Y."/>
            <person name="Guan J."/>
            <person name="Zhang Y."/>
            <person name="Yu S."/>
            <person name="Liu X."/>
            <person name="Zhang Y."/>
            <person name="Hong G."/>
            <person name="Han B."/>
            <person name="Choisne N."/>
            <person name="Demange N."/>
            <person name="Orjeda G."/>
            <person name="Samain S."/>
            <person name="Cattolico L."/>
            <person name="Pelletier E."/>
            <person name="Couloux A."/>
            <person name="Segurens B."/>
            <person name="Wincker P."/>
            <person name="D'Hont A."/>
            <person name="Scarpelli C."/>
            <person name="Weissenbach J."/>
            <person name="Salanoubat M."/>
            <person name="Quetier F."/>
            <person name="Yu Y."/>
            <person name="Kim H.R."/>
            <person name="Rambo T."/>
            <person name="Currie J."/>
            <person name="Collura K."/>
            <person name="Luo M."/>
            <person name="Yang T."/>
            <person name="Ammiraju J.S.S."/>
            <person name="Engler F."/>
            <person name="Soderlund C."/>
            <person name="Wing R.A."/>
            <person name="Palmer L.E."/>
            <person name="de la Bastide M."/>
            <person name="Spiegel L."/>
            <person name="Nascimento L."/>
            <person name="Zutavern T."/>
            <person name="O'Shaughnessy A."/>
            <person name="Dike S."/>
            <person name="Dedhia N."/>
            <person name="Preston R."/>
            <person name="Balija V."/>
            <person name="McCombie W.R."/>
            <person name="Chow T."/>
            <person name="Chen H."/>
            <person name="Chung M."/>
            <person name="Chen C."/>
            <person name="Shaw J."/>
            <person name="Wu H."/>
            <person name="Hsiao K."/>
            <person name="Chao Y."/>
            <person name="Chu M."/>
            <person name="Cheng C."/>
            <person name="Hour A."/>
            <person name="Lee P."/>
            <person name="Lin S."/>
            <person name="Lin Y."/>
            <person name="Liou J."/>
            <person name="Liu S."/>
            <person name="Hsing Y."/>
            <person name="Raghuvanshi S."/>
            <person name="Mohanty A."/>
            <person name="Bharti A.K."/>
            <person name="Gaur A."/>
            <person name="Gupta V."/>
            <person name="Kumar D."/>
            <person name="Ravi V."/>
            <person name="Vij S."/>
            <person name="Kapur A."/>
            <person name="Khurana P."/>
            <person name="Khurana P."/>
            <person name="Khurana J.P."/>
            <person name="Tyagi A.K."/>
            <person name="Gaikwad K."/>
            <person name="Singh A."/>
            <person name="Dalal V."/>
            <person name="Srivastava S."/>
            <person name="Dixit A."/>
            <person name="Pal A.K."/>
            <person name="Ghazi I.A."/>
            <person name="Yadav M."/>
            <person name="Pandit A."/>
            <person name="Bhargava A."/>
            <person name="Sureshbabu K."/>
            <person name="Batra K."/>
            <person name="Sharma T.R."/>
            <person name="Mohapatra T."/>
            <person name="Singh N.K."/>
            <person name="Messing J."/>
            <person name="Nelson A.B."/>
            <person name="Fuks G."/>
            <person name="Kavchok S."/>
            <person name="Keizer G."/>
            <person name="Linton E."/>
            <person name="Llaca V."/>
            <person name="Song R."/>
            <person name="Tanyolac B."/>
            <person name="Young S."/>
            <person name="Ho-Il K."/>
            <person name="Hahn J.H."/>
            <person name="Sangsakoo G."/>
            <person name="Vanavichit A."/>
            <person name="de Mattos Luiz.A.T."/>
            <person name="Zimmer P.D."/>
            <person name="Malone G."/>
            <person name="Dellagostin O."/>
            <person name="de Oliveira A.C."/>
            <person name="Bevan M."/>
            <person name="Bancroft I."/>
            <person name="Minx P."/>
            <person name="Cordum H."/>
            <person name="Wilson R."/>
            <person name="Cheng Z."/>
            <person name="Jin W."/>
            <person name="Jiang J."/>
            <person name="Leong S.A."/>
            <person name="Iwama H."/>
            <person name="Gojobori T."/>
            <person name="Itoh T."/>
            <person name="Niimura Y."/>
            <person name="Fujii Y."/>
            <person name="Habara T."/>
            <person name="Sakai H."/>
            <person name="Sato Y."/>
            <person name="Wilson G."/>
            <person name="Kumar K."/>
            <person name="McCouch S."/>
            <person name="Juretic N."/>
            <person name="Hoen D."/>
            <person name="Wright S."/>
            <person name="Bruskiewich R."/>
            <person name="Bureau T."/>
            <person name="Miyao A."/>
            <person name="Hirochika H."/>
            <person name="Nishikawa T."/>
            <person name="Kadowaki K."/>
            <person name="Sugiura M."/>
            <person name="Burr B."/>
            <person name="Sasaki T."/>
        </authorList>
    </citation>
    <scope>NUCLEOTIDE SEQUENCE [LARGE SCALE GENOMIC DNA]</scope>
    <source>
        <strain evidence="4">cv. Nipponbare</strain>
    </source>
</reference>
<gene>
    <name evidence="2" type="ORF">P0020C11.34</name>
    <name evidence="3" type="ORF">P0020D05.1</name>
</gene>
<protein>
    <submittedName>
        <fullName evidence="3">Uncharacterized protein</fullName>
    </submittedName>
</protein>
<evidence type="ECO:0000313" key="2">
    <source>
        <dbReference type="EMBL" id="BAD15831.1"/>
    </source>
</evidence>
<name>A0A0P0VKK5_ORYSJ</name>
<dbReference type="AlphaFoldDB" id="A0A0P0VKK5"/>
<feature type="compositionally biased region" description="Low complexity" evidence="1">
    <location>
        <begin position="65"/>
        <end position="90"/>
    </location>
</feature>
<feature type="region of interest" description="Disordered" evidence="1">
    <location>
        <begin position="1"/>
        <end position="42"/>
    </location>
</feature>
<evidence type="ECO:0000256" key="1">
    <source>
        <dbReference type="SAM" id="MobiDB-lite"/>
    </source>
</evidence>
<evidence type="ECO:0000313" key="4">
    <source>
        <dbReference type="Proteomes" id="UP000000763"/>
    </source>
</evidence>